<evidence type="ECO:0000256" key="1">
    <source>
        <dbReference type="SAM" id="MobiDB-lite"/>
    </source>
</evidence>
<keyword evidence="3" id="KW-0675">Receptor</keyword>
<gene>
    <name evidence="3" type="ORF">D4764_04G0011840</name>
</gene>
<dbReference type="InterPro" id="IPR031951">
    <property type="entry name" value="IL17R_D_N"/>
</dbReference>
<dbReference type="AlphaFoldDB" id="A0A5C6NA65"/>
<organism evidence="3 4">
    <name type="scientific">Takifugu flavidus</name>
    <name type="common">sansaifugu</name>
    <dbReference type="NCBI Taxonomy" id="433684"/>
    <lineage>
        <taxon>Eukaryota</taxon>
        <taxon>Metazoa</taxon>
        <taxon>Chordata</taxon>
        <taxon>Craniata</taxon>
        <taxon>Vertebrata</taxon>
        <taxon>Euteleostomi</taxon>
        <taxon>Actinopterygii</taxon>
        <taxon>Neopterygii</taxon>
        <taxon>Teleostei</taxon>
        <taxon>Neoteleostei</taxon>
        <taxon>Acanthomorphata</taxon>
        <taxon>Eupercaria</taxon>
        <taxon>Tetraodontiformes</taxon>
        <taxon>Tetradontoidea</taxon>
        <taxon>Tetraodontidae</taxon>
        <taxon>Takifugu</taxon>
    </lineage>
</organism>
<evidence type="ECO:0000313" key="3">
    <source>
        <dbReference type="EMBL" id="TWW62537.1"/>
    </source>
</evidence>
<sequence>MAHTEESTRSFWANLEEGNLARASALGCCPALATPWQRLLPELPGSARLATRPEGLRSVLLALTRTASAERKCFKARTYRLAQQERRKAGGGGGGMEERVGHEKQHTSSVFPGVSGCTFVHHQSDIPDKGSRNGFRCFPSLKSRSSTEVSQVPSGPEGSRRLSITFRTENCSLNYPLGKHVIHEVTNVSFSHLACEEQAAVVVRWSPSPLELCCSVKRNQDVLASYDPSRILALRSLQS</sequence>
<comment type="caution">
    <text evidence="3">The sequence shown here is derived from an EMBL/GenBank/DDBJ whole genome shotgun (WGS) entry which is preliminary data.</text>
</comment>
<evidence type="ECO:0000313" key="4">
    <source>
        <dbReference type="Proteomes" id="UP000324091"/>
    </source>
</evidence>
<feature type="region of interest" description="Disordered" evidence="1">
    <location>
        <begin position="84"/>
        <end position="103"/>
    </location>
</feature>
<name>A0A5C6NA65_9TELE</name>
<accession>A0A5C6NA65</accession>
<keyword evidence="4" id="KW-1185">Reference proteome</keyword>
<dbReference type="EMBL" id="RHFK02000017">
    <property type="protein sequence ID" value="TWW62537.1"/>
    <property type="molecule type" value="Genomic_DNA"/>
</dbReference>
<dbReference type="Proteomes" id="UP000324091">
    <property type="component" value="Chromosome 4"/>
</dbReference>
<proteinExistence type="predicted"/>
<reference evidence="3 4" key="1">
    <citation type="submission" date="2019-04" db="EMBL/GenBank/DDBJ databases">
        <title>Chromosome genome assembly for Takifugu flavidus.</title>
        <authorList>
            <person name="Xiao S."/>
        </authorList>
    </citation>
    <scope>NUCLEOTIDE SEQUENCE [LARGE SCALE GENOMIC DNA]</scope>
    <source>
        <strain evidence="3">HTHZ2018</strain>
        <tissue evidence="3">Muscle</tissue>
    </source>
</reference>
<feature type="domain" description="Interleukin 17 receptor D N-terminal" evidence="2">
    <location>
        <begin position="159"/>
        <end position="211"/>
    </location>
</feature>
<protein>
    <submittedName>
        <fullName evidence="3">Interleukin-17 receptor D</fullName>
    </submittedName>
</protein>
<dbReference type="Pfam" id="PF16742">
    <property type="entry name" value="IL17R_D_N"/>
    <property type="match status" value="1"/>
</dbReference>
<evidence type="ECO:0000259" key="2">
    <source>
        <dbReference type="Pfam" id="PF16742"/>
    </source>
</evidence>